<evidence type="ECO:0000313" key="2">
    <source>
        <dbReference type="EMBL" id="CAG8839489.1"/>
    </source>
</evidence>
<dbReference type="EMBL" id="CAJVQB010060534">
    <property type="protein sequence ID" value="CAG8839489.1"/>
    <property type="molecule type" value="Genomic_DNA"/>
</dbReference>
<sequence>VKVSSDELAETVSKVSKTNKKRKHVGEVEAIPNDRSRRQACQVVPYGSQASET</sequence>
<gene>
    <name evidence="2" type="ORF">GMARGA_LOCUS34472</name>
</gene>
<organism evidence="2 3">
    <name type="scientific">Gigaspora margarita</name>
    <dbReference type="NCBI Taxonomy" id="4874"/>
    <lineage>
        <taxon>Eukaryota</taxon>
        <taxon>Fungi</taxon>
        <taxon>Fungi incertae sedis</taxon>
        <taxon>Mucoromycota</taxon>
        <taxon>Glomeromycotina</taxon>
        <taxon>Glomeromycetes</taxon>
        <taxon>Diversisporales</taxon>
        <taxon>Gigasporaceae</taxon>
        <taxon>Gigaspora</taxon>
    </lineage>
</organism>
<evidence type="ECO:0000256" key="1">
    <source>
        <dbReference type="SAM" id="MobiDB-lite"/>
    </source>
</evidence>
<dbReference type="Proteomes" id="UP000789901">
    <property type="component" value="Unassembled WGS sequence"/>
</dbReference>
<accession>A0ABN7WTF2</accession>
<proteinExistence type="predicted"/>
<protein>
    <submittedName>
        <fullName evidence="2">16206_t:CDS:1</fullName>
    </submittedName>
</protein>
<name>A0ABN7WTF2_GIGMA</name>
<feature type="non-terminal residue" evidence="2">
    <location>
        <position position="53"/>
    </location>
</feature>
<feature type="non-terminal residue" evidence="2">
    <location>
        <position position="1"/>
    </location>
</feature>
<comment type="caution">
    <text evidence="2">The sequence shown here is derived from an EMBL/GenBank/DDBJ whole genome shotgun (WGS) entry which is preliminary data.</text>
</comment>
<reference evidence="2 3" key="1">
    <citation type="submission" date="2021-06" db="EMBL/GenBank/DDBJ databases">
        <authorList>
            <person name="Kallberg Y."/>
            <person name="Tangrot J."/>
            <person name="Rosling A."/>
        </authorList>
    </citation>
    <scope>NUCLEOTIDE SEQUENCE [LARGE SCALE GENOMIC DNA]</scope>
    <source>
        <strain evidence="2 3">120-4 pot B 10/14</strain>
    </source>
</reference>
<feature type="region of interest" description="Disordered" evidence="1">
    <location>
        <begin position="1"/>
        <end position="53"/>
    </location>
</feature>
<evidence type="ECO:0000313" key="3">
    <source>
        <dbReference type="Proteomes" id="UP000789901"/>
    </source>
</evidence>
<keyword evidence="3" id="KW-1185">Reference proteome</keyword>